<dbReference type="Proteomes" id="UP001166286">
    <property type="component" value="Unassembled WGS sequence"/>
</dbReference>
<evidence type="ECO:0000256" key="1">
    <source>
        <dbReference type="SAM" id="MobiDB-lite"/>
    </source>
</evidence>
<protein>
    <submittedName>
        <fullName evidence="2">Uncharacterized protein</fullName>
    </submittedName>
</protein>
<evidence type="ECO:0000313" key="3">
    <source>
        <dbReference type="Proteomes" id="UP001166286"/>
    </source>
</evidence>
<dbReference type="EMBL" id="JAFEKC020000006">
    <property type="protein sequence ID" value="KAK0513704.1"/>
    <property type="molecule type" value="Genomic_DNA"/>
</dbReference>
<feature type="compositionally biased region" description="Basic and acidic residues" evidence="1">
    <location>
        <begin position="334"/>
        <end position="343"/>
    </location>
</feature>
<sequence>MGFDYQQCLQPDWSQHDSAQQQWLQQRLQQDVLDHALLLQGWSSQAWETQKKKEDHEKLKSEPPVKASEYSASPPQLLPPFLEDAMVNNPDKPTSIWFTASECKLVCALTLYVDTRENPPESIKRHGKRRDAYIHEMHDEILLYLRFIFGVPWLSARIDSSGLYDYIKGSNHKPLRNLFIEVREDKYGFWTARARATFQWWVMLPTHLRERLRNEDRFKKMPNGTYVRQDSTLERYDIAKPILDAEYLAARYPETYCYNVKLMPITNWLVAVSKKRIESPLPPPPPIPYWPCNMRLTEQRQTPSEKPHSPQGHQNGWEQRKPAAKKPQRRRHKVPEIHIESPEHSPLQDGPSLHIGHPIGHQTRSKTVPPPPGLPHTSTHHQAEGTSARSVQCPDMSYRRD</sequence>
<comment type="caution">
    <text evidence="2">The sequence shown here is derived from an EMBL/GenBank/DDBJ whole genome shotgun (WGS) entry which is preliminary data.</text>
</comment>
<feature type="compositionally biased region" description="Basic residues" evidence="1">
    <location>
        <begin position="322"/>
        <end position="333"/>
    </location>
</feature>
<gene>
    <name evidence="2" type="ORF">JMJ35_003426</name>
</gene>
<name>A0AA39V680_9LECA</name>
<accession>A0AA39V680</accession>
<dbReference type="AlphaFoldDB" id="A0AA39V680"/>
<organism evidence="2 3">
    <name type="scientific">Cladonia borealis</name>
    <dbReference type="NCBI Taxonomy" id="184061"/>
    <lineage>
        <taxon>Eukaryota</taxon>
        <taxon>Fungi</taxon>
        <taxon>Dikarya</taxon>
        <taxon>Ascomycota</taxon>
        <taxon>Pezizomycotina</taxon>
        <taxon>Lecanoromycetes</taxon>
        <taxon>OSLEUM clade</taxon>
        <taxon>Lecanoromycetidae</taxon>
        <taxon>Lecanorales</taxon>
        <taxon>Lecanorineae</taxon>
        <taxon>Cladoniaceae</taxon>
        <taxon>Cladonia</taxon>
    </lineage>
</organism>
<evidence type="ECO:0000313" key="2">
    <source>
        <dbReference type="EMBL" id="KAK0513704.1"/>
    </source>
</evidence>
<feature type="compositionally biased region" description="Basic and acidic residues" evidence="1">
    <location>
        <begin position="50"/>
        <end position="63"/>
    </location>
</feature>
<keyword evidence="3" id="KW-1185">Reference proteome</keyword>
<feature type="region of interest" description="Disordered" evidence="1">
    <location>
        <begin position="298"/>
        <end position="401"/>
    </location>
</feature>
<proteinExistence type="predicted"/>
<reference evidence="2" key="1">
    <citation type="submission" date="2023-03" db="EMBL/GenBank/DDBJ databases">
        <title>Complete genome of Cladonia borealis.</title>
        <authorList>
            <person name="Park H."/>
        </authorList>
    </citation>
    <scope>NUCLEOTIDE SEQUENCE</scope>
    <source>
        <strain evidence="2">ANT050790</strain>
    </source>
</reference>
<feature type="region of interest" description="Disordered" evidence="1">
    <location>
        <begin position="50"/>
        <end position="72"/>
    </location>
</feature>